<dbReference type="Gene3D" id="1.10.101.10">
    <property type="entry name" value="PGBD-like superfamily/PGBD"/>
    <property type="match status" value="2"/>
</dbReference>
<organism evidence="10 11">
    <name type="scientific">Calidifontibacter indicus</name>
    <dbReference type="NCBI Taxonomy" id="419650"/>
    <lineage>
        <taxon>Bacteria</taxon>
        <taxon>Bacillati</taxon>
        <taxon>Actinomycetota</taxon>
        <taxon>Actinomycetes</taxon>
        <taxon>Micrococcales</taxon>
        <taxon>Dermacoccaceae</taxon>
        <taxon>Calidifontibacter</taxon>
    </lineage>
</organism>
<keyword evidence="2" id="KW-0479">Metal-binding</keyword>
<keyword evidence="4" id="KW-0574">Periplasm</keyword>
<dbReference type="InterPro" id="IPR036366">
    <property type="entry name" value="PGBDSf"/>
</dbReference>
<evidence type="ECO:0000256" key="8">
    <source>
        <dbReference type="SAM" id="SignalP"/>
    </source>
</evidence>
<dbReference type="InterPro" id="IPR005073">
    <property type="entry name" value="Peptidase_M74"/>
</dbReference>
<keyword evidence="1" id="KW-0645">Protease</keyword>
<sequence length="309" mass="32221">MRIAAAAVATGSVFATAAALAPSADAFSRAAYPVLSAGNRGADVQAVQYLLTARGHSVGADGTFGNATKTAVVAFQKSKRLTADGVVGARTWDALTVTVRSGSSGNDVKALQMLLNNKRGAGLTVDGKFGAGTRSAVAAFQKHAGISADGVAGATTWRNLAWHYMTPSWTNICDQNPDGNKTANWGAASTIAQLNTAAATFRATGQGKVPVGDISFEHGGDIAGHASHELGVDVDLWPIRTDSAQCTAGRITWKSSAYDRSATRQLVKSIRAAAPGQIALVYFNDPVLIKEGLTTAYPNHDNHVHVRYR</sequence>
<dbReference type="InterPro" id="IPR002477">
    <property type="entry name" value="Peptidoglycan-bd-like"/>
</dbReference>
<keyword evidence="11" id="KW-1185">Reference proteome</keyword>
<feature type="chain" id="PRO_5039348593" evidence="8">
    <location>
        <begin position="18"/>
        <end position="309"/>
    </location>
</feature>
<keyword evidence="3 8" id="KW-0732">Signal</keyword>
<dbReference type="Pfam" id="PF01471">
    <property type="entry name" value="PG_binding_1"/>
    <property type="match status" value="2"/>
</dbReference>
<evidence type="ECO:0000313" key="10">
    <source>
        <dbReference type="EMBL" id="REF31391.1"/>
    </source>
</evidence>
<dbReference type="EMBL" id="QTUA01000001">
    <property type="protein sequence ID" value="REF31391.1"/>
    <property type="molecule type" value="Genomic_DNA"/>
</dbReference>
<feature type="domain" description="Peptidoglycan binding-like" evidence="9">
    <location>
        <begin position="104"/>
        <end position="158"/>
    </location>
</feature>
<dbReference type="GO" id="GO:0008237">
    <property type="term" value="F:metallopeptidase activity"/>
    <property type="evidence" value="ECO:0007669"/>
    <property type="project" value="UniProtKB-KW"/>
</dbReference>
<dbReference type="Pfam" id="PF03411">
    <property type="entry name" value="Peptidase_M74"/>
    <property type="match status" value="1"/>
</dbReference>
<dbReference type="Proteomes" id="UP000256253">
    <property type="component" value="Unassembled WGS sequence"/>
</dbReference>
<feature type="signal peptide" evidence="8">
    <location>
        <begin position="1"/>
        <end position="17"/>
    </location>
</feature>
<keyword evidence="7" id="KW-0482">Metalloprotease</keyword>
<accession>A0A3D9V2P1</accession>
<evidence type="ECO:0000256" key="7">
    <source>
        <dbReference type="ARBA" id="ARBA00023049"/>
    </source>
</evidence>
<evidence type="ECO:0000256" key="1">
    <source>
        <dbReference type="ARBA" id="ARBA00022670"/>
    </source>
</evidence>
<dbReference type="InterPro" id="IPR009045">
    <property type="entry name" value="Zn_M74/Hedgehog-like"/>
</dbReference>
<evidence type="ECO:0000256" key="2">
    <source>
        <dbReference type="ARBA" id="ARBA00022723"/>
    </source>
</evidence>
<dbReference type="SUPFAM" id="SSF55166">
    <property type="entry name" value="Hedgehog/DD-peptidase"/>
    <property type="match status" value="1"/>
</dbReference>
<dbReference type="GO" id="GO:0004252">
    <property type="term" value="F:serine-type endopeptidase activity"/>
    <property type="evidence" value="ECO:0007669"/>
    <property type="project" value="InterPro"/>
</dbReference>
<evidence type="ECO:0000313" key="11">
    <source>
        <dbReference type="Proteomes" id="UP000256253"/>
    </source>
</evidence>
<dbReference type="GO" id="GO:0046872">
    <property type="term" value="F:metal ion binding"/>
    <property type="evidence" value="ECO:0007669"/>
    <property type="project" value="UniProtKB-KW"/>
</dbReference>
<evidence type="ECO:0000256" key="5">
    <source>
        <dbReference type="ARBA" id="ARBA00022801"/>
    </source>
</evidence>
<proteinExistence type="predicted"/>
<dbReference type="Gene3D" id="3.30.1380.10">
    <property type="match status" value="1"/>
</dbReference>
<dbReference type="AlphaFoldDB" id="A0A3D9V2P1"/>
<dbReference type="GO" id="GO:0006508">
    <property type="term" value="P:proteolysis"/>
    <property type="evidence" value="ECO:0007669"/>
    <property type="project" value="UniProtKB-KW"/>
</dbReference>
<evidence type="ECO:0000256" key="6">
    <source>
        <dbReference type="ARBA" id="ARBA00022833"/>
    </source>
</evidence>
<reference evidence="10 11" key="1">
    <citation type="submission" date="2018-08" db="EMBL/GenBank/DDBJ databases">
        <title>Sequencing the genomes of 1000 actinobacteria strains.</title>
        <authorList>
            <person name="Klenk H.-P."/>
        </authorList>
    </citation>
    <scope>NUCLEOTIDE SEQUENCE [LARGE SCALE GENOMIC DNA]</scope>
    <source>
        <strain evidence="10 11">DSM 22967</strain>
    </source>
</reference>
<name>A0A3D9V2P1_9MICO</name>
<evidence type="ECO:0000256" key="4">
    <source>
        <dbReference type="ARBA" id="ARBA00022764"/>
    </source>
</evidence>
<keyword evidence="6" id="KW-0862">Zinc</keyword>
<feature type="domain" description="Peptidoglycan binding-like" evidence="9">
    <location>
        <begin position="40"/>
        <end position="95"/>
    </location>
</feature>
<comment type="caution">
    <text evidence="10">The sequence shown here is derived from an EMBL/GenBank/DDBJ whole genome shotgun (WGS) entry which is preliminary data.</text>
</comment>
<dbReference type="GO" id="GO:0030288">
    <property type="term" value="C:outer membrane-bounded periplasmic space"/>
    <property type="evidence" value="ECO:0007669"/>
    <property type="project" value="InterPro"/>
</dbReference>
<dbReference type="SUPFAM" id="SSF47090">
    <property type="entry name" value="PGBD-like"/>
    <property type="match status" value="2"/>
</dbReference>
<evidence type="ECO:0000256" key="3">
    <source>
        <dbReference type="ARBA" id="ARBA00022729"/>
    </source>
</evidence>
<gene>
    <name evidence="10" type="ORF">DFJ65_2458</name>
</gene>
<protein>
    <submittedName>
        <fullName evidence="10">Peptidoglycan hydrolase-like protein with peptidoglycan-binding domain</fullName>
    </submittedName>
</protein>
<keyword evidence="5 10" id="KW-0378">Hydrolase</keyword>
<dbReference type="InterPro" id="IPR036365">
    <property type="entry name" value="PGBD-like_sf"/>
</dbReference>
<evidence type="ECO:0000259" key="9">
    <source>
        <dbReference type="Pfam" id="PF01471"/>
    </source>
</evidence>